<dbReference type="SUPFAM" id="SSF51161">
    <property type="entry name" value="Trimeric LpxA-like enzymes"/>
    <property type="match status" value="1"/>
</dbReference>
<dbReference type="OrthoDB" id="9803036at2"/>
<sequence length="198" mass="21633">MIYEFEGFKPVIHESAFIHKTASVIGNVHIGKDVYVGPGAAIRGDWGEIVIEDGCNVQENCTIHMFPGVSLRLQEGAHIGHGAIIHGAQIGRNCLVGMNSVLMDNVELGEESIVGALSFIKADTIIPPRSLVVGNPGKVIKQVSDEMIAWKTEGTKLYQKLPSQCVNSLRECEPLRVAEPNRAKQQTSYLTWGADRKK</sequence>
<reference evidence="1 2" key="1">
    <citation type="journal article" date="2012" name="Stand. Genomic Sci.">
        <title>Genome sequence of the orange-pigmented seawater bacterium Owenweeksia hongkongensis type strain (UST20020801(T)).</title>
        <authorList>
            <person name="Riedel T."/>
            <person name="Held B."/>
            <person name="Nolan M."/>
            <person name="Lucas S."/>
            <person name="Lapidus A."/>
            <person name="Tice H."/>
            <person name="Del Rio T.G."/>
            <person name="Cheng J.F."/>
            <person name="Han C."/>
            <person name="Tapia R."/>
            <person name="Goodwin L.A."/>
            <person name="Pitluck S."/>
            <person name="Liolios K."/>
            <person name="Mavromatis K."/>
            <person name="Pagani I."/>
            <person name="Ivanova N."/>
            <person name="Mikhailova N."/>
            <person name="Pati A."/>
            <person name="Chen A."/>
            <person name="Palaniappan K."/>
            <person name="Rohde M."/>
            <person name="Tindall B.J."/>
            <person name="Detter J.C."/>
            <person name="Goker M."/>
            <person name="Woyke T."/>
            <person name="Bristow J."/>
            <person name="Eisen J.A."/>
            <person name="Markowitz V."/>
            <person name="Hugenholtz P."/>
            <person name="Klenk H.P."/>
            <person name="Kyrpides N.C."/>
        </authorList>
    </citation>
    <scope>NUCLEOTIDE SEQUENCE</scope>
    <source>
        <strain evidence="2">DSM 17368 / JCM 12287 / NRRL B-23963</strain>
    </source>
</reference>
<dbReference type="HOGENOM" id="CLU_064827_4_2_10"/>
<dbReference type="InterPro" id="IPR050484">
    <property type="entry name" value="Transf_Hexapept/Carb_Anhydrase"/>
</dbReference>
<dbReference type="AlphaFoldDB" id="G8R5E7"/>
<dbReference type="Gene3D" id="2.160.10.10">
    <property type="entry name" value="Hexapeptide repeat proteins"/>
    <property type="match status" value="1"/>
</dbReference>
<dbReference type="KEGG" id="oho:Oweho_2247"/>
<gene>
    <name evidence="1" type="ordered locus">Oweho_2247</name>
</gene>
<dbReference type="GO" id="GO:0016740">
    <property type="term" value="F:transferase activity"/>
    <property type="evidence" value="ECO:0007669"/>
    <property type="project" value="UniProtKB-KW"/>
</dbReference>
<dbReference type="eggNOG" id="COG0663">
    <property type="taxonomic scope" value="Bacteria"/>
</dbReference>
<dbReference type="PATRIC" id="fig|926562.3.peg.2263"/>
<dbReference type="STRING" id="926562.Oweho_2247"/>
<dbReference type="EMBL" id="CP003156">
    <property type="protein sequence ID" value="AEV33221.1"/>
    <property type="molecule type" value="Genomic_DNA"/>
</dbReference>
<organism evidence="1 2">
    <name type="scientific">Owenweeksia hongkongensis (strain DSM 17368 / CIP 108786 / JCM 12287 / NRRL B-23963 / UST20020801)</name>
    <dbReference type="NCBI Taxonomy" id="926562"/>
    <lineage>
        <taxon>Bacteria</taxon>
        <taxon>Pseudomonadati</taxon>
        <taxon>Bacteroidota</taxon>
        <taxon>Flavobacteriia</taxon>
        <taxon>Flavobacteriales</taxon>
        <taxon>Owenweeksiaceae</taxon>
        <taxon>Owenweeksia</taxon>
    </lineage>
</organism>
<dbReference type="PANTHER" id="PTHR13061:SF29">
    <property type="entry name" value="GAMMA CARBONIC ANHYDRASE-LIKE 1, MITOCHONDRIAL-RELATED"/>
    <property type="match status" value="1"/>
</dbReference>
<accession>G8R5E7</accession>
<dbReference type="RefSeq" id="WP_014202570.1">
    <property type="nucleotide sequence ID" value="NC_016599.1"/>
</dbReference>
<dbReference type="CDD" id="cd04745">
    <property type="entry name" value="LbH_paaY_like"/>
    <property type="match status" value="1"/>
</dbReference>
<dbReference type="Proteomes" id="UP000005631">
    <property type="component" value="Chromosome"/>
</dbReference>
<proteinExistence type="predicted"/>
<keyword evidence="2" id="KW-1185">Reference proteome</keyword>
<dbReference type="InterPro" id="IPR011004">
    <property type="entry name" value="Trimer_LpxA-like_sf"/>
</dbReference>
<dbReference type="Pfam" id="PF00132">
    <property type="entry name" value="Hexapep"/>
    <property type="match status" value="2"/>
</dbReference>
<name>G8R5E7_OWEHD</name>
<evidence type="ECO:0000313" key="1">
    <source>
        <dbReference type="EMBL" id="AEV33221.1"/>
    </source>
</evidence>
<keyword evidence="1" id="KW-0808">Transferase</keyword>
<evidence type="ECO:0000313" key="2">
    <source>
        <dbReference type="Proteomes" id="UP000005631"/>
    </source>
</evidence>
<dbReference type="InterPro" id="IPR001451">
    <property type="entry name" value="Hexapep"/>
</dbReference>
<dbReference type="PANTHER" id="PTHR13061">
    <property type="entry name" value="DYNACTIN SUBUNIT P25"/>
    <property type="match status" value="1"/>
</dbReference>
<protein>
    <submittedName>
        <fullName evidence="1">Isoleucine patch superfamily enzyme, carbonic anhydrase/acetyltransferase</fullName>
    </submittedName>
</protein>